<feature type="non-terminal residue" evidence="5">
    <location>
        <position position="164"/>
    </location>
</feature>
<feature type="domain" description="Immunoglobulin I-set" evidence="4">
    <location>
        <begin position="2"/>
        <end position="52"/>
    </location>
</feature>
<sequence length="164" mass="18437">ELEESRKYKTEFAGEDGVSLVITEATIDDGGTYLVRADNRKGSVTSTTKLIVHSIDDVGLSTKDDTEETLSKKPRRQRQTGKDQTDNKNTIKLTKPEFLLRLRNKTAKVDDVAKLSVKVEGDPVPSITWYKDDEEITQESGDGKYEIFNEGNIYNLEVYDTDIG</sequence>
<keyword evidence="2" id="KW-1015">Disulfide bond</keyword>
<proteinExistence type="predicted"/>
<dbReference type="GO" id="GO:0050808">
    <property type="term" value="P:synapse organization"/>
    <property type="evidence" value="ECO:0007669"/>
    <property type="project" value="TreeGrafter"/>
</dbReference>
<dbReference type="AlphaFoldDB" id="A0A8S4P7T2"/>
<dbReference type="SUPFAM" id="SSF48726">
    <property type="entry name" value="Immunoglobulin"/>
    <property type="match status" value="2"/>
</dbReference>
<dbReference type="InterPro" id="IPR050958">
    <property type="entry name" value="Cell_Adh-Cytoskel_Orgn"/>
</dbReference>
<dbReference type="Pfam" id="PF07679">
    <property type="entry name" value="I-set"/>
    <property type="match status" value="2"/>
</dbReference>
<name>A0A8S4P7T2_OWEFU</name>
<dbReference type="OrthoDB" id="428111at2759"/>
<dbReference type="EMBL" id="CAIIXF020000007">
    <property type="protein sequence ID" value="CAH1789048.1"/>
    <property type="molecule type" value="Genomic_DNA"/>
</dbReference>
<evidence type="ECO:0000313" key="5">
    <source>
        <dbReference type="EMBL" id="CAH1789048.1"/>
    </source>
</evidence>
<evidence type="ECO:0000256" key="3">
    <source>
        <dbReference type="SAM" id="MobiDB-lite"/>
    </source>
</evidence>
<evidence type="ECO:0000256" key="2">
    <source>
        <dbReference type="ARBA" id="ARBA00023157"/>
    </source>
</evidence>
<keyword evidence="1" id="KW-0732">Signal</keyword>
<dbReference type="Gene3D" id="2.60.40.10">
    <property type="entry name" value="Immunoglobulins"/>
    <property type="match status" value="2"/>
</dbReference>
<evidence type="ECO:0000259" key="4">
    <source>
        <dbReference type="Pfam" id="PF07679"/>
    </source>
</evidence>
<dbReference type="InterPro" id="IPR036179">
    <property type="entry name" value="Ig-like_dom_sf"/>
</dbReference>
<feature type="region of interest" description="Disordered" evidence="3">
    <location>
        <begin position="62"/>
        <end position="90"/>
    </location>
</feature>
<gene>
    <name evidence="5" type="ORF">OFUS_LOCUS14476</name>
</gene>
<evidence type="ECO:0000256" key="1">
    <source>
        <dbReference type="ARBA" id="ARBA00022729"/>
    </source>
</evidence>
<dbReference type="GO" id="GO:0043025">
    <property type="term" value="C:neuronal cell body"/>
    <property type="evidence" value="ECO:0007669"/>
    <property type="project" value="TreeGrafter"/>
</dbReference>
<feature type="domain" description="Immunoglobulin I-set" evidence="4">
    <location>
        <begin position="96"/>
        <end position="161"/>
    </location>
</feature>
<dbReference type="PANTHER" id="PTHR45080">
    <property type="entry name" value="CONTACTIN 5"/>
    <property type="match status" value="1"/>
</dbReference>
<dbReference type="Proteomes" id="UP000749559">
    <property type="component" value="Unassembled WGS sequence"/>
</dbReference>
<dbReference type="InterPro" id="IPR013098">
    <property type="entry name" value="Ig_I-set"/>
</dbReference>
<comment type="caution">
    <text evidence="5">The sequence shown here is derived from an EMBL/GenBank/DDBJ whole genome shotgun (WGS) entry which is preliminary data.</text>
</comment>
<reference evidence="5" key="1">
    <citation type="submission" date="2022-03" db="EMBL/GenBank/DDBJ databases">
        <authorList>
            <person name="Martin C."/>
        </authorList>
    </citation>
    <scope>NUCLEOTIDE SEQUENCE</scope>
</reference>
<keyword evidence="6" id="KW-1185">Reference proteome</keyword>
<dbReference type="PANTHER" id="PTHR45080:SF8">
    <property type="entry name" value="IG-LIKE DOMAIN-CONTAINING PROTEIN"/>
    <property type="match status" value="1"/>
</dbReference>
<dbReference type="InterPro" id="IPR013783">
    <property type="entry name" value="Ig-like_fold"/>
</dbReference>
<evidence type="ECO:0000313" key="6">
    <source>
        <dbReference type="Proteomes" id="UP000749559"/>
    </source>
</evidence>
<accession>A0A8S4P7T2</accession>
<dbReference type="GO" id="GO:0008046">
    <property type="term" value="F:axon guidance receptor activity"/>
    <property type="evidence" value="ECO:0007669"/>
    <property type="project" value="TreeGrafter"/>
</dbReference>
<organism evidence="5 6">
    <name type="scientific">Owenia fusiformis</name>
    <name type="common">Polychaete worm</name>
    <dbReference type="NCBI Taxonomy" id="6347"/>
    <lineage>
        <taxon>Eukaryota</taxon>
        <taxon>Metazoa</taxon>
        <taxon>Spiralia</taxon>
        <taxon>Lophotrochozoa</taxon>
        <taxon>Annelida</taxon>
        <taxon>Polychaeta</taxon>
        <taxon>Sedentaria</taxon>
        <taxon>Canalipalpata</taxon>
        <taxon>Sabellida</taxon>
        <taxon>Oweniida</taxon>
        <taxon>Oweniidae</taxon>
        <taxon>Owenia</taxon>
    </lineage>
</organism>
<dbReference type="GO" id="GO:0007156">
    <property type="term" value="P:homophilic cell adhesion via plasma membrane adhesion molecules"/>
    <property type="evidence" value="ECO:0007669"/>
    <property type="project" value="TreeGrafter"/>
</dbReference>
<protein>
    <recommendedName>
        <fullName evidence="4">Immunoglobulin I-set domain-containing protein</fullName>
    </recommendedName>
</protein>
<dbReference type="GO" id="GO:0005886">
    <property type="term" value="C:plasma membrane"/>
    <property type="evidence" value="ECO:0007669"/>
    <property type="project" value="TreeGrafter"/>
</dbReference>
<feature type="non-terminal residue" evidence="5">
    <location>
        <position position="1"/>
    </location>
</feature>
<dbReference type="GO" id="GO:0030424">
    <property type="term" value="C:axon"/>
    <property type="evidence" value="ECO:0007669"/>
    <property type="project" value="TreeGrafter"/>
</dbReference>